<dbReference type="GO" id="GO:0003700">
    <property type="term" value="F:DNA-binding transcription factor activity"/>
    <property type="evidence" value="ECO:0007669"/>
    <property type="project" value="InterPro"/>
</dbReference>
<sequence>MIVSLDFKSEVPIYLQLRNEIIRGIGSGMLSMGEKLPTVRNLAQDIGVNPMTVNKTYALLRDEGFILTDGRRGAVVISGTNTDAAYKEKLTKQMEILASEAAIKGMGEKEFLTLCENLYQKLKIKKLVPEAGIS</sequence>
<dbReference type="Pfam" id="PF00392">
    <property type="entry name" value="GntR"/>
    <property type="match status" value="1"/>
</dbReference>
<evidence type="ECO:0000313" key="6">
    <source>
        <dbReference type="Proteomes" id="UP000184386"/>
    </source>
</evidence>
<evidence type="ECO:0000256" key="3">
    <source>
        <dbReference type="ARBA" id="ARBA00023163"/>
    </source>
</evidence>
<dbReference type="AlphaFoldDB" id="A0A1M6WGQ1"/>
<dbReference type="PROSITE" id="PS50949">
    <property type="entry name" value="HTH_GNTR"/>
    <property type="match status" value="1"/>
</dbReference>
<reference evidence="5 6" key="1">
    <citation type="submission" date="2016-11" db="EMBL/GenBank/DDBJ databases">
        <authorList>
            <person name="Jaros S."/>
            <person name="Januszkiewicz K."/>
            <person name="Wedrychowicz H."/>
        </authorList>
    </citation>
    <scope>NUCLEOTIDE SEQUENCE [LARGE SCALE GENOMIC DNA]</scope>
    <source>
        <strain evidence="5 6">DSM 15929</strain>
    </source>
</reference>
<dbReference type="InterPro" id="IPR036388">
    <property type="entry name" value="WH-like_DNA-bd_sf"/>
</dbReference>
<feature type="domain" description="HTH gntR-type" evidence="4">
    <location>
        <begin position="11"/>
        <end position="79"/>
    </location>
</feature>
<dbReference type="Gene3D" id="1.10.10.10">
    <property type="entry name" value="Winged helix-like DNA-binding domain superfamily/Winged helix DNA-binding domain"/>
    <property type="match status" value="1"/>
</dbReference>
<evidence type="ECO:0000256" key="1">
    <source>
        <dbReference type="ARBA" id="ARBA00023015"/>
    </source>
</evidence>
<protein>
    <submittedName>
        <fullName evidence="5">Transcriptional regulator, GntR family</fullName>
    </submittedName>
</protein>
<dbReference type="Proteomes" id="UP000184386">
    <property type="component" value="Unassembled WGS sequence"/>
</dbReference>
<evidence type="ECO:0000256" key="2">
    <source>
        <dbReference type="ARBA" id="ARBA00023125"/>
    </source>
</evidence>
<dbReference type="SMART" id="SM00345">
    <property type="entry name" value="HTH_GNTR"/>
    <property type="match status" value="1"/>
</dbReference>
<name>A0A1M6WGQ1_9FIRM</name>
<dbReference type="InterPro" id="IPR000524">
    <property type="entry name" value="Tscrpt_reg_HTH_GntR"/>
</dbReference>
<keyword evidence="6" id="KW-1185">Reference proteome</keyword>
<evidence type="ECO:0000259" key="4">
    <source>
        <dbReference type="PROSITE" id="PS50949"/>
    </source>
</evidence>
<dbReference type="EMBL" id="FRAC01000020">
    <property type="protein sequence ID" value="SHK92963.1"/>
    <property type="molecule type" value="Genomic_DNA"/>
</dbReference>
<dbReference type="GO" id="GO:0003677">
    <property type="term" value="F:DNA binding"/>
    <property type="evidence" value="ECO:0007669"/>
    <property type="project" value="UniProtKB-KW"/>
</dbReference>
<dbReference type="OrthoDB" id="9802328at2"/>
<keyword evidence="3" id="KW-0804">Transcription</keyword>
<organism evidence="5 6">
    <name type="scientific">Anaerocolumna jejuensis DSM 15929</name>
    <dbReference type="NCBI Taxonomy" id="1121322"/>
    <lineage>
        <taxon>Bacteria</taxon>
        <taxon>Bacillati</taxon>
        <taxon>Bacillota</taxon>
        <taxon>Clostridia</taxon>
        <taxon>Lachnospirales</taxon>
        <taxon>Lachnospiraceae</taxon>
        <taxon>Anaerocolumna</taxon>
    </lineage>
</organism>
<dbReference type="InterPro" id="IPR036390">
    <property type="entry name" value="WH_DNA-bd_sf"/>
</dbReference>
<evidence type="ECO:0000313" key="5">
    <source>
        <dbReference type="EMBL" id="SHK92963.1"/>
    </source>
</evidence>
<gene>
    <name evidence="5" type="ORF">SAMN02745136_03665</name>
</gene>
<dbReference type="CDD" id="cd07377">
    <property type="entry name" value="WHTH_GntR"/>
    <property type="match status" value="1"/>
</dbReference>
<keyword evidence="1" id="KW-0805">Transcription regulation</keyword>
<accession>A0A1M6WGQ1</accession>
<dbReference type="PANTHER" id="PTHR38445:SF12">
    <property type="entry name" value="GNTR-FAMILY TRANSCRIPTIONAL REGULATOR"/>
    <property type="match status" value="1"/>
</dbReference>
<dbReference type="STRING" id="1121322.SAMN02745136_03665"/>
<keyword evidence="2" id="KW-0238">DNA-binding</keyword>
<dbReference type="PANTHER" id="PTHR38445">
    <property type="entry name" value="HTH-TYPE TRANSCRIPTIONAL REPRESSOR YTRA"/>
    <property type="match status" value="1"/>
</dbReference>
<proteinExistence type="predicted"/>
<dbReference type="SUPFAM" id="SSF46785">
    <property type="entry name" value="Winged helix' DNA-binding domain"/>
    <property type="match status" value="1"/>
</dbReference>
<dbReference type="RefSeq" id="WP_073278301.1">
    <property type="nucleotide sequence ID" value="NZ_FRAC01000020.1"/>
</dbReference>